<feature type="non-terminal residue" evidence="1">
    <location>
        <position position="1"/>
    </location>
</feature>
<reference evidence="1" key="1">
    <citation type="journal article" date="2014" name="Front. Microbiol.">
        <title>High frequency of phylogenetically diverse reductive dehalogenase-homologous genes in deep subseafloor sedimentary metagenomes.</title>
        <authorList>
            <person name="Kawai M."/>
            <person name="Futagami T."/>
            <person name="Toyoda A."/>
            <person name="Takaki Y."/>
            <person name="Nishi S."/>
            <person name="Hori S."/>
            <person name="Arai W."/>
            <person name="Tsubouchi T."/>
            <person name="Morono Y."/>
            <person name="Uchiyama I."/>
            <person name="Ito T."/>
            <person name="Fujiyama A."/>
            <person name="Inagaki F."/>
            <person name="Takami H."/>
        </authorList>
    </citation>
    <scope>NUCLEOTIDE SEQUENCE</scope>
    <source>
        <strain evidence="1">Expedition CK06-06</strain>
    </source>
</reference>
<gene>
    <name evidence="1" type="ORF">S01H1_43411</name>
</gene>
<evidence type="ECO:0000313" key="1">
    <source>
        <dbReference type="EMBL" id="GAG00189.1"/>
    </source>
</evidence>
<name>X0U331_9ZZZZ</name>
<dbReference type="EMBL" id="BARS01027653">
    <property type="protein sequence ID" value="GAG00189.1"/>
    <property type="molecule type" value="Genomic_DNA"/>
</dbReference>
<accession>X0U331</accession>
<protein>
    <submittedName>
        <fullName evidence="1">Uncharacterized protein</fullName>
    </submittedName>
</protein>
<proteinExistence type="predicted"/>
<comment type="caution">
    <text evidence="1">The sequence shown here is derived from an EMBL/GenBank/DDBJ whole genome shotgun (WGS) entry which is preliminary data.</text>
</comment>
<feature type="non-terminal residue" evidence="1">
    <location>
        <position position="266"/>
    </location>
</feature>
<dbReference type="AlphaFoldDB" id="X0U331"/>
<sequence>FAFCFGSNALGSATLDPMLIRWSDQEDVANWTPAATNQAGSLRLSRGSEIITTLQARQEVLIWTDTALYGMQYLGAPEVWGAQLLGDNITIAGPNAAAYSGNIAYWMGTDKFYMYDGTVKTLPCSVRSYVFNDFNFTQYAQVVAGTNERFDEIWWFYCSAGVTQNDRYVVYNYLQDIWYYGTLARSAWIDSDLRENPLAATYSNNLVNQEVGMDDNQTGVPSAITATLLSSEFDLDNGDRFMFINRMLPDITFEGSTVDSPAAVMT</sequence>
<organism evidence="1">
    <name type="scientific">marine sediment metagenome</name>
    <dbReference type="NCBI Taxonomy" id="412755"/>
    <lineage>
        <taxon>unclassified sequences</taxon>
        <taxon>metagenomes</taxon>
        <taxon>ecological metagenomes</taxon>
    </lineage>
</organism>